<gene>
    <name evidence="2" type="primary">sspP</name>
    <name evidence="4" type="ORF">SAMN05216243_1106</name>
</gene>
<proteinExistence type="evidence at transcript level"/>
<dbReference type="InterPro" id="IPR012614">
    <property type="entry name" value="SASP_SspP"/>
</dbReference>
<keyword evidence="5" id="KW-1185">Reference proteome</keyword>
<comment type="induction">
    <text evidence="2">Expressed only in the forespore compartment of sporulating cells.</text>
</comment>
<feature type="region of interest" description="Disordered" evidence="3">
    <location>
        <begin position="1"/>
        <end position="50"/>
    </location>
</feature>
<dbReference type="GO" id="GO:0030436">
    <property type="term" value="P:asexual sporulation"/>
    <property type="evidence" value="ECO:0007669"/>
    <property type="project" value="UniProtKB-UniRule"/>
</dbReference>
<evidence type="ECO:0000313" key="4">
    <source>
        <dbReference type="EMBL" id="SDJ84393.1"/>
    </source>
</evidence>
<dbReference type="Proteomes" id="UP000198694">
    <property type="component" value="Unassembled WGS sequence"/>
</dbReference>
<evidence type="ECO:0000256" key="2">
    <source>
        <dbReference type="HAMAP-Rule" id="MF_00666"/>
    </source>
</evidence>
<reference evidence="4 5" key="1">
    <citation type="submission" date="2016-10" db="EMBL/GenBank/DDBJ databases">
        <authorList>
            <person name="de Groot N.N."/>
        </authorList>
    </citation>
    <scope>NUCLEOTIDE SEQUENCE [LARGE SCALE GENOMIC DNA]</scope>
    <source>
        <strain evidence="4 5">CGMCC 1.6502</strain>
    </source>
</reference>
<evidence type="ECO:0000313" key="5">
    <source>
        <dbReference type="Proteomes" id="UP000198694"/>
    </source>
</evidence>
<accession>A0A1G8X1I0</accession>
<feature type="compositionally biased region" description="Polar residues" evidence="3">
    <location>
        <begin position="10"/>
        <end position="22"/>
    </location>
</feature>
<dbReference type="HAMAP" id="MF_00666">
    <property type="entry name" value="SspP"/>
    <property type="match status" value="1"/>
</dbReference>
<protein>
    <recommendedName>
        <fullName evidence="2">Small, acid-soluble spore protein P</fullName>
        <shortName evidence="2">SASP P</shortName>
    </recommendedName>
</protein>
<dbReference type="OrthoDB" id="2691914at2"/>
<comment type="subcellular location">
    <subcellularLocation>
        <location evidence="2">Spore core</location>
    </subcellularLocation>
</comment>
<name>A0A1G8X1I0_9BACI</name>
<dbReference type="AlphaFoldDB" id="A0A1G8X1I0"/>
<evidence type="ECO:0000256" key="1">
    <source>
        <dbReference type="ARBA" id="ARBA00022969"/>
    </source>
</evidence>
<sequence>MSGRREGPKQQKQPNLPKTPSQPYGEPLSGSHKVKKENHSRQKRNPGHDM</sequence>
<dbReference type="STRING" id="407036.SAMN05216243_1106"/>
<dbReference type="EMBL" id="FNFL01000001">
    <property type="protein sequence ID" value="SDJ84393.1"/>
    <property type="molecule type" value="Genomic_DNA"/>
</dbReference>
<evidence type="ECO:0000256" key="3">
    <source>
        <dbReference type="SAM" id="MobiDB-lite"/>
    </source>
</evidence>
<comment type="similarity">
    <text evidence="2">Belongs to the SspP family.</text>
</comment>
<feature type="compositionally biased region" description="Basic residues" evidence="3">
    <location>
        <begin position="32"/>
        <end position="50"/>
    </location>
</feature>
<organism evidence="4 5">
    <name type="scientific">Sediminibacillus albus</name>
    <dbReference type="NCBI Taxonomy" id="407036"/>
    <lineage>
        <taxon>Bacteria</taxon>
        <taxon>Bacillati</taxon>
        <taxon>Bacillota</taxon>
        <taxon>Bacilli</taxon>
        <taxon>Bacillales</taxon>
        <taxon>Bacillaceae</taxon>
        <taxon>Sediminibacillus</taxon>
    </lineage>
</organism>
<dbReference type="RefSeq" id="WP_093211787.1">
    <property type="nucleotide sequence ID" value="NZ_FNFL01000001.1"/>
</dbReference>
<dbReference type="Pfam" id="PF08179">
    <property type="entry name" value="SspP"/>
    <property type="match status" value="1"/>
</dbReference>
<dbReference type="GO" id="GO:0030435">
    <property type="term" value="P:sporulation resulting in formation of a cellular spore"/>
    <property type="evidence" value="ECO:0007669"/>
    <property type="project" value="UniProtKB-KW"/>
</dbReference>
<keyword evidence="1 2" id="KW-0749">Sporulation</keyword>